<dbReference type="PANTHER" id="PTHR30055">
    <property type="entry name" value="HTH-TYPE TRANSCRIPTIONAL REGULATOR RUTR"/>
    <property type="match status" value="1"/>
</dbReference>
<dbReference type="SUPFAM" id="SSF46689">
    <property type="entry name" value="Homeodomain-like"/>
    <property type="match status" value="1"/>
</dbReference>
<dbReference type="Proteomes" id="UP001501319">
    <property type="component" value="Unassembled WGS sequence"/>
</dbReference>
<sequence>MAPKAPTTTKSSTAKTATPNPSPKERSAAAKARLLAAANELFYAEGIQGVGIDRVIEHAGVAKATLYSAFGNKEGLIRAYLQARHDATSERMAKELAERYETAKERLVGVFEVQGLSFTDPSFRGCAFIGANADAPNIPAVEESSHNYRAWLHALFLDLAVEAGAKDPVLLAQQLVLLYDGSGISAWLDKDKAADNTARTVAAALVDAATS</sequence>
<evidence type="ECO:0000256" key="2">
    <source>
        <dbReference type="PROSITE-ProRule" id="PRU00335"/>
    </source>
</evidence>
<name>A0ABN2FMD0_9ACTN</name>
<protein>
    <recommendedName>
        <fullName evidence="4">HTH tetR-type domain-containing protein</fullName>
    </recommendedName>
</protein>
<evidence type="ECO:0000313" key="6">
    <source>
        <dbReference type="Proteomes" id="UP001501319"/>
    </source>
</evidence>
<dbReference type="RefSeq" id="WP_344114471.1">
    <property type="nucleotide sequence ID" value="NZ_BAAANE010000008.1"/>
</dbReference>
<dbReference type="SUPFAM" id="SSF48498">
    <property type="entry name" value="Tetracyclin repressor-like, C-terminal domain"/>
    <property type="match status" value="1"/>
</dbReference>
<keyword evidence="1 2" id="KW-0238">DNA-binding</keyword>
<evidence type="ECO:0000313" key="5">
    <source>
        <dbReference type="EMBL" id="GAA1652004.1"/>
    </source>
</evidence>
<evidence type="ECO:0000256" key="3">
    <source>
        <dbReference type="SAM" id="MobiDB-lite"/>
    </source>
</evidence>
<feature type="domain" description="HTH tetR-type" evidence="4">
    <location>
        <begin position="28"/>
        <end position="88"/>
    </location>
</feature>
<dbReference type="PANTHER" id="PTHR30055:SF200">
    <property type="entry name" value="HTH-TYPE TRANSCRIPTIONAL REPRESSOR BDCR"/>
    <property type="match status" value="1"/>
</dbReference>
<feature type="DNA-binding region" description="H-T-H motif" evidence="2">
    <location>
        <begin position="51"/>
        <end position="70"/>
    </location>
</feature>
<accession>A0ABN2FMD0</accession>
<organism evidence="5 6">
    <name type="scientific">Kribbella alba</name>
    <dbReference type="NCBI Taxonomy" id="190197"/>
    <lineage>
        <taxon>Bacteria</taxon>
        <taxon>Bacillati</taxon>
        <taxon>Actinomycetota</taxon>
        <taxon>Actinomycetes</taxon>
        <taxon>Propionibacteriales</taxon>
        <taxon>Kribbellaceae</taxon>
        <taxon>Kribbella</taxon>
    </lineage>
</organism>
<dbReference type="EMBL" id="BAAANE010000008">
    <property type="protein sequence ID" value="GAA1652004.1"/>
    <property type="molecule type" value="Genomic_DNA"/>
</dbReference>
<dbReference type="Gene3D" id="1.10.357.10">
    <property type="entry name" value="Tetracycline Repressor, domain 2"/>
    <property type="match status" value="1"/>
</dbReference>
<feature type="compositionally biased region" description="Low complexity" evidence="3">
    <location>
        <begin position="1"/>
        <end position="19"/>
    </location>
</feature>
<dbReference type="InterPro" id="IPR001647">
    <property type="entry name" value="HTH_TetR"/>
</dbReference>
<dbReference type="PROSITE" id="PS50977">
    <property type="entry name" value="HTH_TETR_2"/>
    <property type="match status" value="1"/>
</dbReference>
<dbReference type="InterPro" id="IPR009057">
    <property type="entry name" value="Homeodomain-like_sf"/>
</dbReference>
<gene>
    <name evidence="5" type="ORF">GCM10009744_49850</name>
</gene>
<feature type="region of interest" description="Disordered" evidence="3">
    <location>
        <begin position="1"/>
        <end position="26"/>
    </location>
</feature>
<dbReference type="InterPro" id="IPR036271">
    <property type="entry name" value="Tet_transcr_reg_TetR-rel_C_sf"/>
</dbReference>
<proteinExistence type="predicted"/>
<dbReference type="PRINTS" id="PR00455">
    <property type="entry name" value="HTHTETR"/>
</dbReference>
<comment type="caution">
    <text evidence="5">The sequence shown here is derived from an EMBL/GenBank/DDBJ whole genome shotgun (WGS) entry which is preliminary data.</text>
</comment>
<evidence type="ECO:0000256" key="1">
    <source>
        <dbReference type="ARBA" id="ARBA00023125"/>
    </source>
</evidence>
<dbReference type="InterPro" id="IPR050109">
    <property type="entry name" value="HTH-type_TetR-like_transc_reg"/>
</dbReference>
<dbReference type="Pfam" id="PF00440">
    <property type="entry name" value="TetR_N"/>
    <property type="match status" value="1"/>
</dbReference>
<reference evidence="5 6" key="1">
    <citation type="journal article" date="2019" name="Int. J. Syst. Evol. Microbiol.">
        <title>The Global Catalogue of Microorganisms (GCM) 10K type strain sequencing project: providing services to taxonomists for standard genome sequencing and annotation.</title>
        <authorList>
            <consortium name="The Broad Institute Genomics Platform"/>
            <consortium name="The Broad Institute Genome Sequencing Center for Infectious Disease"/>
            <person name="Wu L."/>
            <person name="Ma J."/>
        </authorList>
    </citation>
    <scope>NUCLEOTIDE SEQUENCE [LARGE SCALE GENOMIC DNA]</scope>
    <source>
        <strain evidence="5 6">JCM 14306</strain>
    </source>
</reference>
<keyword evidence="6" id="KW-1185">Reference proteome</keyword>
<evidence type="ECO:0000259" key="4">
    <source>
        <dbReference type="PROSITE" id="PS50977"/>
    </source>
</evidence>